<dbReference type="OrthoDB" id="5588846at2759"/>
<dbReference type="Pfam" id="PF13041">
    <property type="entry name" value="PPR_2"/>
    <property type="match status" value="4"/>
</dbReference>
<dbReference type="PANTHER" id="PTHR47926:SF382">
    <property type="entry name" value="PENTACOTRIPEPTIDE-REPEAT REGION OF PRORP DOMAIN-CONTAINING PROTEIN"/>
    <property type="match status" value="1"/>
</dbReference>
<dbReference type="PROSITE" id="PS51375">
    <property type="entry name" value="PPR"/>
    <property type="match status" value="7"/>
</dbReference>
<dbReference type="Gene3D" id="1.25.40.10">
    <property type="entry name" value="Tetratricopeptide repeat domain"/>
    <property type="match status" value="5"/>
</dbReference>
<feature type="repeat" description="PPR" evidence="2">
    <location>
        <begin position="279"/>
        <end position="313"/>
    </location>
</feature>
<dbReference type="InterPro" id="IPR002885">
    <property type="entry name" value="PPR_rpt"/>
</dbReference>
<dbReference type="GO" id="GO:0009451">
    <property type="term" value="P:RNA modification"/>
    <property type="evidence" value="ECO:0007669"/>
    <property type="project" value="InterPro"/>
</dbReference>
<evidence type="ECO:0000256" key="1">
    <source>
        <dbReference type="ARBA" id="ARBA00022737"/>
    </source>
</evidence>
<dbReference type="Pfam" id="PF01535">
    <property type="entry name" value="PPR"/>
    <property type="match status" value="1"/>
</dbReference>
<dbReference type="EMBL" id="JABFUD020000021">
    <property type="protein sequence ID" value="KAI5063638.1"/>
    <property type="molecule type" value="Genomic_DNA"/>
</dbReference>
<dbReference type="NCBIfam" id="TIGR00756">
    <property type="entry name" value="PPR"/>
    <property type="match status" value="7"/>
</dbReference>
<feature type="repeat" description="PPR" evidence="2">
    <location>
        <begin position="516"/>
        <end position="550"/>
    </location>
</feature>
<protein>
    <recommendedName>
        <fullName evidence="5">Pentatricopeptide repeat-containing protein</fullName>
    </recommendedName>
</protein>
<dbReference type="FunFam" id="1.25.40.10:FF:000344">
    <property type="entry name" value="Pentatricopeptide repeat-containing protein"/>
    <property type="match status" value="1"/>
</dbReference>
<dbReference type="Proteomes" id="UP000886520">
    <property type="component" value="Chromosome 21"/>
</dbReference>
<dbReference type="GO" id="GO:0003729">
    <property type="term" value="F:mRNA binding"/>
    <property type="evidence" value="ECO:0007669"/>
    <property type="project" value="UniProtKB-ARBA"/>
</dbReference>
<dbReference type="InterPro" id="IPR011990">
    <property type="entry name" value="TPR-like_helical_dom_sf"/>
</dbReference>
<dbReference type="InterPro" id="IPR046960">
    <property type="entry name" value="PPR_At4g14850-like_plant"/>
</dbReference>
<feature type="repeat" description="PPR" evidence="2">
    <location>
        <begin position="213"/>
        <end position="247"/>
    </location>
</feature>
<evidence type="ECO:0000313" key="4">
    <source>
        <dbReference type="Proteomes" id="UP000886520"/>
    </source>
</evidence>
<comment type="caution">
    <text evidence="3">The sequence shown here is derived from an EMBL/GenBank/DDBJ whole genome shotgun (WGS) entry which is preliminary data.</text>
</comment>
<feature type="non-terminal residue" evidence="3">
    <location>
        <position position="1"/>
    </location>
</feature>
<dbReference type="FunFam" id="1.25.40.10:FF:000073">
    <property type="entry name" value="Pentatricopeptide repeat-containing protein chloroplastic"/>
    <property type="match status" value="1"/>
</dbReference>
<sequence>RVLVEEGAGWSEGPVMTNTITGYEVFDVALSEWCDGRTSTVYLPQPTSLQTSQNYFCPQPISSNAANNIAWKPASDTSLLKSSLHSTETIDWDALSLEKSVLALSYLSASPSLDNYLCILQKCRKRKSLAHAMLVHLHLCSRGADTHSVLESHLVSLFVECESVHRAQVAFNRVNRRSEFVWTCLMQGYVDSGEPELALDLVNAMKEDGVALSKFTFVTLVKACARLQLLERGEELHKELADLGIESDLFVGSILVDMYAKCGSIAKAQEVFDGLSSRSIVSWTALISGYAEHGPAEKSLKCLDLMDLEGVSPDTGCYICSVKACGNLENLSRGLEMHSEVLKKGLEDDQVLSHVLMDMYAKCTALEEMRVVFDKLLVKNVVSWTTLIARYVDHGHNEEALRCLEQMQATGESPNDITLVCSLRACRDMGAIDKGREIHAVLVKEDLERIPYVCNTLIDFYVRLGTMEKAHLVFEELQTRDVILWTTLISGYAECEHTEEALSCFEQMQREGLSPDVAAYNAVISACAAKAKFETAFRTYLQMQQRGFLPNSTTIMGVLKACKNRSSLAFGRFIHAQILTADGGQNAFFDVQLATVLFDMYAKCGSMMEAQHVFDNMPSKDTVAWTALITGYAGQGESNLIFQLLRRMKAEGKSPDKETFLSVLIACTHAGLVDEGQLVFESMGKDFGISPALEHLNCIVDLLGRVGRLNEAVLMLKQSSIPPDPVMWGTVLGACRKWQDIEVARHAFDCVVALDNSYTAAYSLMANIYADAGLWEEAKMIEAMRGKQG</sequence>
<dbReference type="FunFam" id="1.25.40.10:FF:000381">
    <property type="entry name" value="Pentatricopeptide repeat-containing protein"/>
    <property type="match status" value="1"/>
</dbReference>
<evidence type="ECO:0000313" key="3">
    <source>
        <dbReference type="EMBL" id="KAI5063638.1"/>
    </source>
</evidence>
<proteinExistence type="predicted"/>
<evidence type="ECO:0008006" key="5">
    <source>
        <dbReference type="Google" id="ProtNLM"/>
    </source>
</evidence>
<feature type="repeat" description="PPR" evidence="2">
    <location>
        <begin position="621"/>
        <end position="655"/>
    </location>
</feature>
<dbReference type="SUPFAM" id="SSF48452">
    <property type="entry name" value="TPR-like"/>
    <property type="match status" value="2"/>
</dbReference>
<name>A0A9D4Z5Y0_ADICA</name>
<dbReference type="FunFam" id="1.25.40.10:FF:000090">
    <property type="entry name" value="Pentatricopeptide repeat-containing protein, chloroplastic"/>
    <property type="match status" value="1"/>
</dbReference>
<gene>
    <name evidence="3" type="ORF">GOP47_0022185</name>
</gene>
<reference evidence="3" key="1">
    <citation type="submission" date="2021-01" db="EMBL/GenBank/DDBJ databases">
        <title>Adiantum capillus-veneris genome.</title>
        <authorList>
            <person name="Fang Y."/>
            <person name="Liao Q."/>
        </authorList>
    </citation>
    <scope>NUCLEOTIDE SEQUENCE</scope>
    <source>
        <strain evidence="3">H3</strain>
        <tissue evidence="3">Leaf</tissue>
    </source>
</reference>
<feature type="repeat" description="PPR" evidence="2">
    <location>
        <begin position="380"/>
        <end position="414"/>
    </location>
</feature>
<organism evidence="3 4">
    <name type="scientific">Adiantum capillus-veneris</name>
    <name type="common">Maidenhair fern</name>
    <dbReference type="NCBI Taxonomy" id="13818"/>
    <lineage>
        <taxon>Eukaryota</taxon>
        <taxon>Viridiplantae</taxon>
        <taxon>Streptophyta</taxon>
        <taxon>Embryophyta</taxon>
        <taxon>Tracheophyta</taxon>
        <taxon>Polypodiopsida</taxon>
        <taxon>Polypodiidae</taxon>
        <taxon>Polypodiales</taxon>
        <taxon>Pteridineae</taxon>
        <taxon>Pteridaceae</taxon>
        <taxon>Vittarioideae</taxon>
        <taxon>Adiantum</taxon>
    </lineage>
</organism>
<keyword evidence="1" id="KW-0677">Repeat</keyword>
<dbReference type="PANTHER" id="PTHR47926">
    <property type="entry name" value="PENTATRICOPEPTIDE REPEAT-CONTAINING PROTEIN"/>
    <property type="match status" value="1"/>
</dbReference>
<dbReference type="InterPro" id="IPR046848">
    <property type="entry name" value="E_motif"/>
</dbReference>
<dbReference type="AlphaFoldDB" id="A0A9D4Z5Y0"/>
<feature type="repeat" description="PPR" evidence="2">
    <location>
        <begin position="178"/>
        <end position="212"/>
    </location>
</feature>
<evidence type="ECO:0000256" key="2">
    <source>
        <dbReference type="PROSITE-ProRule" id="PRU00708"/>
    </source>
</evidence>
<dbReference type="Pfam" id="PF20431">
    <property type="entry name" value="E_motif"/>
    <property type="match status" value="1"/>
</dbReference>
<feature type="repeat" description="PPR" evidence="2">
    <location>
        <begin position="481"/>
        <end position="515"/>
    </location>
</feature>
<keyword evidence="4" id="KW-1185">Reference proteome</keyword>
<accession>A0A9D4Z5Y0</accession>